<gene>
    <name evidence="1" type="ORF">QQX03_11225</name>
</gene>
<organism evidence="1 2">
    <name type="scientific">Altererythrobacter rubellus</name>
    <dbReference type="NCBI Taxonomy" id="2173831"/>
    <lineage>
        <taxon>Bacteria</taxon>
        <taxon>Pseudomonadati</taxon>
        <taxon>Pseudomonadota</taxon>
        <taxon>Alphaproteobacteria</taxon>
        <taxon>Sphingomonadales</taxon>
        <taxon>Erythrobacteraceae</taxon>
        <taxon>Altererythrobacter</taxon>
    </lineage>
</organism>
<proteinExistence type="predicted"/>
<dbReference type="PANTHER" id="PTHR41368:SF1">
    <property type="entry name" value="PROTEIN YGHO"/>
    <property type="match status" value="1"/>
</dbReference>
<dbReference type="InterPro" id="IPR039968">
    <property type="entry name" value="BcerS-like"/>
</dbReference>
<dbReference type="Proteomes" id="UP001231445">
    <property type="component" value="Chromosome"/>
</dbReference>
<dbReference type="Gene3D" id="3.40.630.30">
    <property type="match status" value="1"/>
</dbReference>
<reference evidence="1 2" key="1">
    <citation type="submission" date="2023-06" db="EMBL/GenBank/DDBJ databases">
        <title>Altererythrobacter rubellus NBRC 112769 genome.</title>
        <authorList>
            <person name="Zhang K."/>
        </authorList>
    </citation>
    <scope>NUCLEOTIDE SEQUENCE [LARGE SCALE GENOMIC DNA]</scope>
    <source>
        <strain evidence="1 2">NBRC 112769</strain>
    </source>
</reference>
<protein>
    <submittedName>
        <fullName evidence="1">N-acetyltransferase</fullName>
    </submittedName>
</protein>
<dbReference type="EMBL" id="CP127221">
    <property type="protein sequence ID" value="WIW95485.1"/>
    <property type="molecule type" value="Genomic_DNA"/>
</dbReference>
<dbReference type="RefSeq" id="WP_285975800.1">
    <property type="nucleotide sequence ID" value="NZ_CP127221.1"/>
</dbReference>
<dbReference type="SUPFAM" id="SSF55729">
    <property type="entry name" value="Acyl-CoA N-acyltransferases (Nat)"/>
    <property type="match status" value="1"/>
</dbReference>
<keyword evidence="2" id="KW-1185">Reference proteome</keyword>
<accession>A0A9Y2F4Y9</accession>
<sequence>MTHSDIVIEHVRDKKGRAAFVDVGNAFSARVPNSVPQLRGEQIELITPGKNPFFGHARAQLFIAKVNGKPVGRISAHIDELALQVPKEQGFGPGTGMFGYFDADSEAVAHALLAEAEKWLLSEEMTRVLGPISMSIWEEPGLLVRGQDHPPMIMMGHHPAHYRGWIESYGFTTAKTLLTYDLPVDREFPPLIQRIVKSGERNSRITVRQVVKKRWDSEAAIILSILNDAWSGNWGFVPFTADEIAYAGKKLRPIIFEPLNMIAELDGEPVAFLLTFPDINQVLAKINGKLFPFGWFHMLRWLHFPKGSGMRVPLMGVKKELHNSRMASQLAFMMIDQIRRTADELYESKRGEVGWILDDNKGMVAIADAINSKINREYIVFGKDLI</sequence>
<dbReference type="KEGG" id="arue:QQX03_11225"/>
<dbReference type="AlphaFoldDB" id="A0A9Y2F4Y9"/>
<dbReference type="InterPro" id="IPR016181">
    <property type="entry name" value="Acyl_CoA_acyltransferase"/>
</dbReference>
<name>A0A9Y2F4Y9_9SPHN</name>
<dbReference type="PANTHER" id="PTHR41368">
    <property type="entry name" value="PROTEIN YGHO"/>
    <property type="match status" value="1"/>
</dbReference>
<evidence type="ECO:0000313" key="2">
    <source>
        <dbReference type="Proteomes" id="UP001231445"/>
    </source>
</evidence>
<evidence type="ECO:0000313" key="1">
    <source>
        <dbReference type="EMBL" id="WIW95485.1"/>
    </source>
</evidence>